<proteinExistence type="predicted"/>
<dbReference type="EMBL" id="ML976660">
    <property type="protein sequence ID" value="KAF1978699.1"/>
    <property type="molecule type" value="Genomic_DNA"/>
</dbReference>
<gene>
    <name evidence="2" type="ORF">BU23DRAFT_550090</name>
</gene>
<sequence length="127" mass="13845">MDDSPRSTVGIRELSNTSSIAASSSHPNPPSPSLSKSSSESIRNSCEAPRSPRTALKGDSSSLTSFPPPDDYTRIMGFDHGAPPTCREEDFGAKSKKEVRRMRMRDYAVEVSRLMGRQLVKSLNGKS</sequence>
<accession>A0A6A5VQ54</accession>
<protein>
    <submittedName>
        <fullName evidence="2">Uncharacterized protein</fullName>
    </submittedName>
</protein>
<keyword evidence="3" id="KW-1185">Reference proteome</keyword>
<feature type="compositionally biased region" description="Low complexity" evidence="1">
    <location>
        <begin position="33"/>
        <end position="45"/>
    </location>
</feature>
<dbReference type="AlphaFoldDB" id="A0A6A5VQ54"/>
<dbReference type="OrthoDB" id="3772124at2759"/>
<reference evidence="2" key="1">
    <citation type="journal article" date="2020" name="Stud. Mycol.">
        <title>101 Dothideomycetes genomes: a test case for predicting lifestyles and emergence of pathogens.</title>
        <authorList>
            <person name="Haridas S."/>
            <person name="Albert R."/>
            <person name="Binder M."/>
            <person name="Bloem J."/>
            <person name="Labutti K."/>
            <person name="Salamov A."/>
            <person name="Andreopoulos B."/>
            <person name="Baker S."/>
            <person name="Barry K."/>
            <person name="Bills G."/>
            <person name="Bluhm B."/>
            <person name="Cannon C."/>
            <person name="Castanera R."/>
            <person name="Culley D."/>
            <person name="Daum C."/>
            <person name="Ezra D."/>
            <person name="Gonzalez J."/>
            <person name="Henrissat B."/>
            <person name="Kuo A."/>
            <person name="Liang C."/>
            <person name="Lipzen A."/>
            <person name="Lutzoni F."/>
            <person name="Magnuson J."/>
            <person name="Mondo S."/>
            <person name="Nolan M."/>
            <person name="Ohm R."/>
            <person name="Pangilinan J."/>
            <person name="Park H.-J."/>
            <person name="Ramirez L."/>
            <person name="Alfaro M."/>
            <person name="Sun H."/>
            <person name="Tritt A."/>
            <person name="Yoshinaga Y."/>
            <person name="Zwiers L.-H."/>
            <person name="Turgeon B."/>
            <person name="Goodwin S."/>
            <person name="Spatafora J."/>
            <person name="Crous P."/>
            <person name="Grigoriev I."/>
        </authorList>
    </citation>
    <scope>NUCLEOTIDE SEQUENCE</scope>
    <source>
        <strain evidence="2">CBS 107.79</strain>
    </source>
</reference>
<feature type="compositionally biased region" description="Low complexity" evidence="1">
    <location>
        <begin position="15"/>
        <end position="26"/>
    </location>
</feature>
<evidence type="ECO:0000256" key="1">
    <source>
        <dbReference type="SAM" id="MobiDB-lite"/>
    </source>
</evidence>
<dbReference type="Proteomes" id="UP000800036">
    <property type="component" value="Unassembled WGS sequence"/>
</dbReference>
<feature type="region of interest" description="Disordered" evidence="1">
    <location>
        <begin position="1"/>
        <end position="92"/>
    </location>
</feature>
<organism evidence="2 3">
    <name type="scientific">Bimuria novae-zelandiae CBS 107.79</name>
    <dbReference type="NCBI Taxonomy" id="1447943"/>
    <lineage>
        <taxon>Eukaryota</taxon>
        <taxon>Fungi</taxon>
        <taxon>Dikarya</taxon>
        <taxon>Ascomycota</taxon>
        <taxon>Pezizomycotina</taxon>
        <taxon>Dothideomycetes</taxon>
        <taxon>Pleosporomycetidae</taxon>
        <taxon>Pleosporales</taxon>
        <taxon>Massarineae</taxon>
        <taxon>Didymosphaeriaceae</taxon>
        <taxon>Bimuria</taxon>
    </lineage>
</organism>
<evidence type="ECO:0000313" key="2">
    <source>
        <dbReference type="EMBL" id="KAF1978699.1"/>
    </source>
</evidence>
<name>A0A6A5VQ54_9PLEO</name>
<evidence type="ECO:0000313" key="3">
    <source>
        <dbReference type="Proteomes" id="UP000800036"/>
    </source>
</evidence>